<dbReference type="PANTHER" id="PTHR31942">
    <property type="entry name" value="MLO-LIKE PROTEIN 1"/>
    <property type="match status" value="1"/>
</dbReference>
<feature type="transmembrane region" description="Helical" evidence="10">
    <location>
        <begin position="25"/>
        <end position="48"/>
    </location>
</feature>
<feature type="region of interest" description="Disordered" evidence="9">
    <location>
        <begin position="477"/>
        <end position="542"/>
    </location>
</feature>
<comment type="function">
    <text evidence="8">May be involved in modulation of pathogen defense and leaf cell death.</text>
</comment>
<feature type="transmembrane region" description="Helical" evidence="10">
    <location>
        <begin position="387"/>
        <end position="411"/>
    </location>
</feature>
<evidence type="ECO:0000256" key="10">
    <source>
        <dbReference type="SAM" id="Phobius"/>
    </source>
</evidence>
<dbReference type="InterPro" id="IPR004326">
    <property type="entry name" value="Mlo"/>
</dbReference>
<name>A0A200R5V1_MACCD</name>
<evidence type="ECO:0000256" key="4">
    <source>
        <dbReference type="ARBA" id="ARBA00022821"/>
    </source>
</evidence>
<comment type="caution">
    <text evidence="11">The sequence shown here is derived from an EMBL/GenBank/DDBJ whole genome shotgun (WGS) entry which is preliminary data.</text>
</comment>
<accession>A0A200R5V1</accession>
<evidence type="ECO:0000313" key="12">
    <source>
        <dbReference type="Proteomes" id="UP000195402"/>
    </source>
</evidence>
<feature type="transmembrane region" description="Helical" evidence="10">
    <location>
        <begin position="177"/>
        <end position="198"/>
    </location>
</feature>
<dbReference type="AlphaFoldDB" id="A0A200R5V1"/>
<comment type="subcellular location">
    <subcellularLocation>
        <location evidence="1 8">Membrane</location>
        <topology evidence="1 8">Multi-pass membrane protein</topology>
    </subcellularLocation>
</comment>
<keyword evidence="6 8" id="KW-0472">Membrane</keyword>
<keyword evidence="7 8" id="KW-0568">Pathogenesis-related protein</keyword>
<proteinExistence type="inferred from homology"/>
<evidence type="ECO:0000256" key="9">
    <source>
        <dbReference type="SAM" id="MobiDB-lite"/>
    </source>
</evidence>
<dbReference type="OrthoDB" id="1388414at2759"/>
<dbReference type="EMBL" id="MVGT01000437">
    <property type="protein sequence ID" value="OVA18112.1"/>
    <property type="molecule type" value="Genomic_DNA"/>
</dbReference>
<keyword evidence="5 8" id="KW-1133">Transmembrane helix</keyword>
<dbReference type="STRING" id="56857.A0A200R5V1"/>
<evidence type="ECO:0000256" key="8">
    <source>
        <dbReference type="RuleBase" id="RU280816"/>
    </source>
</evidence>
<dbReference type="GO" id="GO:0016020">
    <property type="term" value="C:membrane"/>
    <property type="evidence" value="ECO:0007669"/>
    <property type="project" value="UniProtKB-SubCell"/>
</dbReference>
<keyword evidence="8" id="KW-0112">Calmodulin-binding</keyword>
<dbReference type="OMA" id="AIMQIVY"/>
<dbReference type="GO" id="GO:0006952">
    <property type="term" value="P:defense response"/>
    <property type="evidence" value="ECO:0007669"/>
    <property type="project" value="UniProtKB-KW"/>
</dbReference>
<evidence type="ECO:0000256" key="2">
    <source>
        <dbReference type="ARBA" id="ARBA00006574"/>
    </source>
</evidence>
<evidence type="ECO:0000256" key="5">
    <source>
        <dbReference type="ARBA" id="ARBA00022989"/>
    </source>
</evidence>
<feature type="transmembrane region" description="Helical" evidence="10">
    <location>
        <begin position="426"/>
        <end position="451"/>
    </location>
</feature>
<evidence type="ECO:0000256" key="3">
    <source>
        <dbReference type="ARBA" id="ARBA00022692"/>
    </source>
</evidence>
<dbReference type="InParanoid" id="A0A200R5V1"/>
<feature type="compositionally biased region" description="Basic residues" evidence="9">
    <location>
        <begin position="477"/>
        <end position="487"/>
    </location>
</feature>
<sequence length="554" mass="63388">MAGGVTTMTTTTTTTTRSIENTPTWAIAAVCFCSISISIVLEYSIHYLSSWLKRRGKNALNEALEKLKSELMLLGFISLLLAATQRPISKICINSKVADTMLPCHKISKISEVGKSGNLSWSRTISDRLLFSPYDGDAWRSERVLLGNNDTTTAVYDDHCSSKGMVSLISEKGLGQLHIFIFVLAVMHVVYSALTMALGRAKMRRWKAWERETQTIDYQVSNDPNRFRYTRDTTFARRHMDAWTKTSIHLWIKCFFRQFFSSVAKVDYLTLRHGFISTHLSVGSTFNFQKYIERSLEDDFKVVVGISPPLWLIVVIFLLFNVHAGVHIYLWISVLPLIILLALGTKLEVIVARMAMKLVESQNSVVIRGTPLVKPNDELFWFGHPRFLLHFLHLTLFVNAYELAFFIWITYEFGLNSCYHDKIEILILRIVLAVIVQVLCSYITLPLYALVTQMGSQYKSVVLEEQTARLLKEWHAGVRKKQRQKHKKQEEDLNSPKTSNAYGFYKGPQSSETSQAQVTTNPHDLPIRSSNHTFDDEIVEEARDEKLEDVIRRV</sequence>
<feature type="transmembrane region" description="Helical" evidence="10">
    <location>
        <begin position="300"/>
        <end position="322"/>
    </location>
</feature>
<dbReference type="PANTHER" id="PTHR31942:SF89">
    <property type="entry name" value="MLO-LIKE PROTEIN 3"/>
    <property type="match status" value="1"/>
</dbReference>
<evidence type="ECO:0000256" key="6">
    <source>
        <dbReference type="ARBA" id="ARBA00023136"/>
    </source>
</evidence>
<keyword evidence="3 8" id="KW-0812">Transmembrane</keyword>
<keyword evidence="4 8" id="KW-0611">Plant defense</keyword>
<protein>
    <recommendedName>
        <fullName evidence="8">MLO-like protein</fullName>
    </recommendedName>
</protein>
<evidence type="ECO:0000256" key="1">
    <source>
        <dbReference type="ARBA" id="ARBA00004141"/>
    </source>
</evidence>
<evidence type="ECO:0000313" key="11">
    <source>
        <dbReference type="EMBL" id="OVA18112.1"/>
    </source>
</evidence>
<dbReference type="Pfam" id="PF03094">
    <property type="entry name" value="Mlo"/>
    <property type="match status" value="1"/>
</dbReference>
<keyword evidence="12" id="KW-1185">Reference proteome</keyword>
<reference evidence="11 12" key="1">
    <citation type="journal article" date="2017" name="Mol. Plant">
        <title>The Genome of Medicinal Plant Macleaya cordata Provides New Insights into Benzylisoquinoline Alkaloids Metabolism.</title>
        <authorList>
            <person name="Liu X."/>
            <person name="Liu Y."/>
            <person name="Huang P."/>
            <person name="Ma Y."/>
            <person name="Qing Z."/>
            <person name="Tang Q."/>
            <person name="Cao H."/>
            <person name="Cheng P."/>
            <person name="Zheng Y."/>
            <person name="Yuan Z."/>
            <person name="Zhou Y."/>
            <person name="Liu J."/>
            <person name="Tang Z."/>
            <person name="Zhuo Y."/>
            <person name="Zhang Y."/>
            <person name="Yu L."/>
            <person name="Huang J."/>
            <person name="Yang P."/>
            <person name="Peng Q."/>
            <person name="Zhang J."/>
            <person name="Jiang W."/>
            <person name="Zhang Z."/>
            <person name="Lin K."/>
            <person name="Ro D.K."/>
            <person name="Chen X."/>
            <person name="Xiong X."/>
            <person name="Shang Y."/>
            <person name="Huang S."/>
            <person name="Zeng J."/>
        </authorList>
    </citation>
    <scope>NUCLEOTIDE SEQUENCE [LARGE SCALE GENOMIC DNA]</scope>
    <source>
        <strain evidence="12">cv. BLH2017</strain>
        <tissue evidence="11">Root</tissue>
    </source>
</reference>
<feature type="compositionally biased region" description="Polar residues" evidence="9">
    <location>
        <begin position="508"/>
        <end position="532"/>
    </location>
</feature>
<evidence type="ECO:0000256" key="7">
    <source>
        <dbReference type="ARBA" id="ARBA00023265"/>
    </source>
</evidence>
<comment type="similarity">
    <text evidence="2 8">Belongs to the MLO family.</text>
</comment>
<feature type="transmembrane region" description="Helical" evidence="10">
    <location>
        <begin position="328"/>
        <end position="347"/>
    </location>
</feature>
<comment type="domain">
    <text evidence="8">The C-terminus contains a calmodulin-binding domain, which binds calmodulin in a calcium-dependent fashion.</text>
</comment>
<organism evidence="11 12">
    <name type="scientific">Macleaya cordata</name>
    <name type="common">Five-seeded plume-poppy</name>
    <name type="synonym">Bocconia cordata</name>
    <dbReference type="NCBI Taxonomy" id="56857"/>
    <lineage>
        <taxon>Eukaryota</taxon>
        <taxon>Viridiplantae</taxon>
        <taxon>Streptophyta</taxon>
        <taxon>Embryophyta</taxon>
        <taxon>Tracheophyta</taxon>
        <taxon>Spermatophyta</taxon>
        <taxon>Magnoliopsida</taxon>
        <taxon>Ranunculales</taxon>
        <taxon>Papaveraceae</taxon>
        <taxon>Papaveroideae</taxon>
        <taxon>Macleaya</taxon>
    </lineage>
</organism>
<gene>
    <name evidence="8" type="primary">MLO</name>
    <name evidence="11" type="ORF">BVC80_1835g525</name>
</gene>
<dbReference type="GO" id="GO:0005516">
    <property type="term" value="F:calmodulin binding"/>
    <property type="evidence" value="ECO:0007669"/>
    <property type="project" value="UniProtKB-KW"/>
</dbReference>
<dbReference type="Proteomes" id="UP000195402">
    <property type="component" value="Unassembled WGS sequence"/>
</dbReference>